<evidence type="ECO:0000313" key="4">
    <source>
        <dbReference type="EMBL" id="GIH80861.1"/>
    </source>
</evidence>
<dbReference type="Pfam" id="PF19305">
    <property type="entry name" value="MmgE_PrpD_C"/>
    <property type="match status" value="1"/>
</dbReference>
<feature type="domain" description="MmgE/PrpD C-terminal" evidence="3">
    <location>
        <begin position="278"/>
        <end position="451"/>
    </location>
</feature>
<dbReference type="Pfam" id="PF03972">
    <property type="entry name" value="MmgE_PrpD_N"/>
    <property type="match status" value="1"/>
</dbReference>
<dbReference type="InterPro" id="IPR036148">
    <property type="entry name" value="MmgE/PrpD_sf"/>
</dbReference>
<comment type="caution">
    <text evidence="4">The sequence shown here is derived from an EMBL/GenBank/DDBJ whole genome shotgun (WGS) entry which is preliminary data.</text>
</comment>
<evidence type="ECO:0000259" key="2">
    <source>
        <dbReference type="Pfam" id="PF03972"/>
    </source>
</evidence>
<dbReference type="AlphaFoldDB" id="A0A8J3RQ67"/>
<name>A0A8J3RQ67_9ACTN</name>
<dbReference type="InterPro" id="IPR045336">
    <property type="entry name" value="MmgE_PrpD_N"/>
</dbReference>
<evidence type="ECO:0000313" key="5">
    <source>
        <dbReference type="Proteomes" id="UP000616724"/>
    </source>
</evidence>
<organism evidence="4 5">
    <name type="scientific">Planobispora longispora</name>
    <dbReference type="NCBI Taxonomy" id="28887"/>
    <lineage>
        <taxon>Bacteria</taxon>
        <taxon>Bacillati</taxon>
        <taxon>Actinomycetota</taxon>
        <taxon>Actinomycetes</taxon>
        <taxon>Streptosporangiales</taxon>
        <taxon>Streptosporangiaceae</taxon>
        <taxon>Planobispora</taxon>
    </lineage>
</organism>
<dbReference type="InterPro" id="IPR042183">
    <property type="entry name" value="MmgE/PrpD_sf_1"/>
</dbReference>
<evidence type="ECO:0000259" key="3">
    <source>
        <dbReference type="Pfam" id="PF19305"/>
    </source>
</evidence>
<proteinExistence type="inferred from homology"/>
<protein>
    <submittedName>
        <fullName evidence="4">MmgE/Prp family protein</fullName>
    </submittedName>
</protein>
<accession>A0A8J3RQ67</accession>
<sequence length="466" mass="47645">MTTHVRRLAEFAAGCRDDGLPAEVRGDVTGRVLDVFGNCLAAYAEPDGDAAPAVLRAVRRWGGTPEATAVGSGHRLPAPSAALVNGTLAHALDFDDTHLPSVLHPSAPVVPAALAAAEAAGADGAALTAAVAAGIEVCNRLGLASYLPGEPDSSFFARGQHATSICGAIGAAVAAALVSGLDAEGIAHAAGVAASMGSGLIEANRTGGTVKRAHCGWAAHAGVSAAVLASEGLTGPPTVLEGRFGFFQAWLGGRFDADALLSDLGERWELLRTVYKPYPSNHFTHPAVDCALALRERGLDPADVEEAELGVPAPVLRTIAEPYEEKARPRSPYHAKFSGPYTVAAALLGGGGLGLAPDDFAELDPVRLALAGRVRCVADERASDIFPRAFAAVLRVRLRDGSTMEHRVDSSRGGPGHPLSPAELELKFRANAGRALPPERAGALAEAVRALGTAGSVTDLPAAATV</sequence>
<dbReference type="SUPFAM" id="SSF103378">
    <property type="entry name" value="2-methylcitrate dehydratase PrpD"/>
    <property type="match status" value="1"/>
</dbReference>
<dbReference type="EMBL" id="BOOH01000065">
    <property type="protein sequence ID" value="GIH80861.1"/>
    <property type="molecule type" value="Genomic_DNA"/>
</dbReference>
<dbReference type="Gene3D" id="3.30.1330.120">
    <property type="entry name" value="2-methylcitrate dehydratase PrpD"/>
    <property type="match status" value="1"/>
</dbReference>
<gene>
    <name evidence="4" type="ORF">Plo01_72900</name>
</gene>
<dbReference type="PANTHER" id="PTHR16943">
    <property type="entry name" value="2-METHYLCITRATE DEHYDRATASE-RELATED"/>
    <property type="match status" value="1"/>
</dbReference>
<dbReference type="InterPro" id="IPR045337">
    <property type="entry name" value="MmgE_PrpD_C"/>
</dbReference>
<dbReference type="PANTHER" id="PTHR16943:SF8">
    <property type="entry name" value="2-METHYLCITRATE DEHYDRATASE"/>
    <property type="match status" value="1"/>
</dbReference>
<dbReference type="InterPro" id="IPR005656">
    <property type="entry name" value="MmgE_PrpD"/>
</dbReference>
<dbReference type="Gene3D" id="1.10.4100.10">
    <property type="entry name" value="2-methylcitrate dehydratase PrpD"/>
    <property type="match status" value="1"/>
</dbReference>
<dbReference type="RefSeq" id="WP_203895272.1">
    <property type="nucleotide sequence ID" value="NZ_BOOH01000065.1"/>
</dbReference>
<dbReference type="Proteomes" id="UP000616724">
    <property type="component" value="Unassembled WGS sequence"/>
</dbReference>
<evidence type="ECO:0000256" key="1">
    <source>
        <dbReference type="ARBA" id="ARBA00006174"/>
    </source>
</evidence>
<dbReference type="GO" id="GO:0016829">
    <property type="term" value="F:lyase activity"/>
    <property type="evidence" value="ECO:0007669"/>
    <property type="project" value="InterPro"/>
</dbReference>
<dbReference type="InterPro" id="IPR042188">
    <property type="entry name" value="MmgE/PrpD_sf_2"/>
</dbReference>
<comment type="similarity">
    <text evidence="1">Belongs to the PrpD family.</text>
</comment>
<reference evidence="4 5" key="1">
    <citation type="submission" date="2021-01" db="EMBL/GenBank/DDBJ databases">
        <title>Whole genome shotgun sequence of Planobispora longispora NBRC 13918.</title>
        <authorList>
            <person name="Komaki H."/>
            <person name="Tamura T."/>
        </authorList>
    </citation>
    <scope>NUCLEOTIDE SEQUENCE [LARGE SCALE GENOMIC DNA]</scope>
    <source>
        <strain evidence="4 5">NBRC 13918</strain>
    </source>
</reference>
<keyword evidence="5" id="KW-1185">Reference proteome</keyword>
<feature type="domain" description="MmgE/PrpD N-terminal" evidence="2">
    <location>
        <begin position="6"/>
        <end position="253"/>
    </location>
</feature>